<feature type="compositionally biased region" description="Polar residues" evidence="6">
    <location>
        <begin position="1"/>
        <end position="21"/>
    </location>
</feature>
<name>A0A0G4EHM7_VITBC</name>
<dbReference type="InterPro" id="IPR001046">
    <property type="entry name" value="NRAMP_fam"/>
</dbReference>
<dbReference type="GO" id="GO:0034755">
    <property type="term" value="P:iron ion transmembrane transport"/>
    <property type="evidence" value="ECO:0007669"/>
    <property type="project" value="TreeGrafter"/>
</dbReference>
<feature type="transmembrane region" description="Helical" evidence="7">
    <location>
        <begin position="293"/>
        <end position="321"/>
    </location>
</feature>
<evidence type="ECO:0000256" key="1">
    <source>
        <dbReference type="ARBA" id="ARBA00004141"/>
    </source>
</evidence>
<keyword evidence="4 7" id="KW-1133">Transmembrane helix</keyword>
<proteinExistence type="predicted"/>
<evidence type="ECO:0000256" key="2">
    <source>
        <dbReference type="ARBA" id="ARBA00022448"/>
    </source>
</evidence>
<dbReference type="PRINTS" id="PR00447">
    <property type="entry name" value="NATRESASSCMP"/>
</dbReference>
<dbReference type="VEuPathDB" id="CryptoDB:Vbra_11834"/>
<dbReference type="GO" id="GO:0005384">
    <property type="term" value="F:manganese ion transmembrane transporter activity"/>
    <property type="evidence" value="ECO:0007669"/>
    <property type="project" value="TreeGrafter"/>
</dbReference>
<dbReference type="GO" id="GO:0015086">
    <property type="term" value="F:cadmium ion transmembrane transporter activity"/>
    <property type="evidence" value="ECO:0007669"/>
    <property type="project" value="TreeGrafter"/>
</dbReference>
<feature type="transmembrane region" description="Helical" evidence="7">
    <location>
        <begin position="182"/>
        <end position="204"/>
    </location>
</feature>
<dbReference type="STRING" id="1169540.A0A0G4EHM7"/>
<accession>A0A0G4EHM7</accession>
<evidence type="ECO:0000256" key="7">
    <source>
        <dbReference type="SAM" id="Phobius"/>
    </source>
</evidence>
<keyword evidence="5 7" id="KW-0472">Membrane</keyword>
<feature type="transmembrane region" description="Helical" evidence="7">
    <location>
        <begin position="211"/>
        <end position="230"/>
    </location>
</feature>
<feature type="transmembrane region" description="Helical" evidence="7">
    <location>
        <begin position="108"/>
        <end position="130"/>
    </location>
</feature>
<dbReference type="EMBL" id="CDMY01000227">
    <property type="protein sequence ID" value="CEL95404.1"/>
    <property type="molecule type" value="Genomic_DNA"/>
</dbReference>
<evidence type="ECO:0000313" key="8">
    <source>
        <dbReference type="EMBL" id="CEL95404.1"/>
    </source>
</evidence>
<dbReference type="FunCoup" id="A0A0G4EHM7">
    <property type="interactions" value="41"/>
</dbReference>
<dbReference type="AlphaFoldDB" id="A0A0G4EHM7"/>
<dbReference type="Pfam" id="PF01566">
    <property type="entry name" value="Nramp"/>
    <property type="match status" value="1"/>
</dbReference>
<protein>
    <submittedName>
        <fullName evidence="8">Uncharacterized protein</fullName>
    </submittedName>
</protein>
<evidence type="ECO:0000256" key="4">
    <source>
        <dbReference type="ARBA" id="ARBA00022989"/>
    </source>
</evidence>
<feature type="transmembrane region" description="Helical" evidence="7">
    <location>
        <begin position="483"/>
        <end position="507"/>
    </location>
</feature>
<evidence type="ECO:0000256" key="3">
    <source>
        <dbReference type="ARBA" id="ARBA00022692"/>
    </source>
</evidence>
<dbReference type="PANTHER" id="PTHR11706:SF33">
    <property type="entry name" value="NATURAL RESISTANCE-ASSOCIATED MACROPHAGE PROTEIN 2"/>
    <property type="match status" value="1"/>
</dbReference>
<keyword evidence="3 7" id="KW-0812">Transmembrane</keyword>
<dbReference type="OrthoDB" id="409173at2759"/>
<feature type="transmembrane region" description="Helical" evidence="7">
    <location>
        <begin position="151"/>
        <end position="176"/>
    </location>
</feature>
<keyword evidence="9" id="KW-1185">Reference proteome</keyword>
<dbReference type="OMA" id="YEYYPRT"/>
<feature type="region of interest" description="Disordered" evidence="6">
    <location>
        <begin position="1"/>
        <end position="25"/>
    </location>
</feature>
<comment type="subcellular location">
    <subcellularLocation>
        <location evidence="1">Membrane</location>
        <topology evidence="1">Multi-pass membrane protein</topology>
    </subcellularLocation>
</comment>
<feature type="transmembrane region" description="Helical" evidence="7">
    <location>
        <begin position="350"/>
        <end position="376"/>
    </location>
</feature>
<evidence type="ECO:0000256" key="5">
    <source>
        <dbReference type="ARBA" id="ARBA00023136"/>
    </source>
</evidence>
<keyword evidence="2" id="KW-0813">Transport</keyword>
<dbReference type="NCBIfam" id="NF037982">
    <property type="entry name" value="Nramp_1"/>
    <property type="match status" value="1"/>
</dbReference>
<dbReference type="PhylomeDB" id="A0A0G4EHM7"/>
<dbReference type="NCBIfam" id="TIGR01197">
    <property type="entry name" value="nramp"/>
    <property type="match status" value="1"/>
</dbReference>
<reference evidence="8 9" key="1">
    <citation type="submission" date="2014-11" db="EMBL/GenBank/DDBJ databases">
        <authorList>
            <person name="Zhu J."/>
            <person name="Qi W."/>
            <person name="Song R."/>
        </authorList>
    </citation>
    <scope>NUCLEOTIDE SEQUENCE [LARGE SCALE GENOMIC DNA]</scope>
</reference>
<feature type="transmembrane region" description="Helical" evidence="7">
    <location>
        <begin position="63"/>
        <end position="82"/>
    </location>
</feature>
<evidence type="ECO:0000313" key="9">
    <source>
        <dbReference type="Proteomes" id="UP000041254"/>
    </source>
</evidence>
<organism evidence="8 9">
    <name type="scientific">Vitrella brassicaformis (strain CCMP3155)</name>
    <dbReference type="NCBI Taxonomy" id="1169540"/>
    <lineage>
        <taxon>Eukaryota</taxon>
        <taxon>Sar</taxon>
        <taxon>Alveolata</taxon>
        <taxon>Colpodellida</taxon>
        <taxon>Vitrellaceae</taxon>
        <taxon>Vitrella</taxon>
    </lineage>
</organism>
<feature type="transmembrane region" description="Helical" evidence="7">
    <location>
        <begin position="388"/>
        <end position="410"/>
    </location>
</feature>
<feature type="region of interest" description="Disordered" evidence="6">
    <location>
        <begin position="534"/>
        <end position="580"/>
    </location>
</feature>
<sequence length="580" mass="62528">MSTTTGSSTRQPSNPMTSPEPSTAAVPHMTSVHEIGANSVSVPGMGLDTVEEESVARGSMWNVLRKLVAFMGPGWLVAMAYLDPGNIEGDLQVGALRRPGDVSAGYRLLWVLMWSTAGGLLLQCLAVRLGNVTGKGLAELCRLEYSRPMSILLFTMTEIAIIGADFQAVIGSAVALKLLFDIPLWTGMLLTLIDTFTFLFIGYFGVQRLELLFAALIGLMAVCFWTNLIISRPDVFSIFRGLVVPSVPRSRDGMLSAVGLLGSVIMPHNLYLHSSLVLSRRVERHELSKVKEANFYSCTEAGLSLVASFLINIAVICAFANSKINRSGEERLDLYNAHDALADAFGQASVYIWAIGLLAAGQSATMTGTYAGQFVISGFFNFHMKPWLQVLITRLLSVLPLLVTVAVLKIDDLLKLAAYLNLLQAIQLPFALVPVLKFNTSRKAVGALRLGWGVRTITIAIGLATIVGNFATLIPTSGDDTRILTAAAVIYSLLGVVYLSVIGYLVWRPMQGHHCLYRRHSLLDPLVLQTVAHQPDMDGSNDANGVEINGDEGGKSGGYQSSDSNGGKVHPGSAERTSIR</sequence>
<feature type="transmembrane region" description="Helical" evidence="7">
    <location>
        <begin position="450"/>
        <end position="471"/>
    </location>
</feature>
<gene>
    <name evidence="8" type="ORF">Vbra_11834</name>
</gene>
<dbReference type="Proteomes" id="UP000041254">
    <property type="component" value="Unassembled WGS sequence"/>
</dbReference>
<evidence type="ECO:0000256" key="6">
    <source>
        <dbReference type="SAM" id="MobiDB-lite"/>
    </source>
</evidence>
<dbReference type="PANTHER" id="PTHR11706">
    <property type="entry name" value="SOLUTE CARRIER PROTEIN FAMILY 11 MEMBER"/>
    <property type="match status" value="1"/>
</dbReference>
<dbReference type="InParanoid" id="A0A0G4EHM7"/>
<dbReference type="GO" id="GO:0005886">
    <property type="term" value="C:plasma membrane"/>
    <property type="evidence" value="ECO:0007669"/>
    <property type="project" value="TreeGrafter"/>
</dbReference>